<evidence type="ECO:0008006" key="4">
    <source>
        <dbReference type="Google" id="ProtNLM"/>
    </source>
</evidence>
<dbReference type="RefSeq" id="WP_281815163.1">
    <property type="nucleotide sequence ID" value="NZ_BRLB01000004.1"/>
</dbReference>
<proteinExistence type="predicted"/>
<name>A0A9W5YBT7_9FIRM</name>
<dbReference type="AlphaFoldDB" id="A0A9W5YBT7"/>
<evidence type="ECO:0000313" key="3">
    <source>
        <dbReference type="Proteomes" id="UP001144256"/>
    </source>
</evidence>
<dbReference type="EMBL" id="BRLB01000004">
    <property type="protein sequence ID" value="GKX29606.1"/>
    <property type="molecule type" value="Genomic_DNA"/>
</dbReference>
<feature type="chain" id="PRO_5040944313" description="CHAT domain-containing protein" evidence="1">
    <location>
        <begin position="25"/>
        <end position="444"/>
    </location>
</feature>
<gene>
    <name evidence="2" type="ORF">SH1V18_20860</name>
</gene>
<accession>A0A9W5YBT7</accession>
<comment type="caution">
    <text evidence="2">The sequence shown here is derived from an EMBL/GenBank/DDBJ whole genome shotgun (WGS) entry which is preliminary data.</text>
</comment>
<evidence type="ECO:0000313" key="2">
    <source>
        <dbReference type="EMBL" id="GKX29606.1"/>
    </source>
</evidence>
<reference evidence="2" key="1">
    <citation type="submission" date="2022-06" db="EMBL/GenBank/DDBJ databases">
        <title>Vallitalea longa sp. nov., an anaerobic bacterium isolated from marine sediment.</title>
        <authorList>
            <person name="Hirano S."/>
            <person name="Terahara T."/>
            <person name="Mori K."/>
            <person name="Hamada M."/>
            <person name="Matsumoto R."/>
            <person name="Kobayashi T."/>
        </authorList>
    </citation>
    <scope>NUCLEOTIDE SEQUENCE</scope>
    <source>
        <strain evidence="2">SH18-1</strain>
    </source>
</reference>
<sequence>MKKYFRLIIVFMLSILALQLHVYAETEYAYSLGHDFGKDLWWTNKDYEGDFTMNVDYASTTYEKMGYVSHKSYNPTYTYISGDNPTGDNRLGSSIIFINGHASYDRIILGDTIDDDKYKCGIYKGKDFKSSSSEYTFAGLEERDLSKTKLISFVGCKTATTSDNLCTAAIEAGATTAIGFTGAIHSRNMGGPNWLQSFHDALYNGSTVKEAVNLASIASPESDLGTDIVIYGDENLILKITPEKLNEDGINELDDTIIESKKTQFNTINYDTSNFKSRKGKFNLNQENVQLNKKNILNTLGIIADSDIEKYKLICNEYQNGTGNGLIKITYYIDDIKTSDQTALIVNNNILQYSSNTLESQHKVKINEEDIIAKRDQFLKKVDVIDLSNKINEQYVDAKVIEETNEFYYDYSDNKLYYVIDKVFSYPDSNGMEFTETQRIEVNE</sequence>
<organism evidence="2 3">
    <name type="scientific">Vallitalea longa</name>
    <dbReference type="NCBI Taxonomy" id="2936439"/>
    <lineage>
        <taxon>Bacteria</taxon>
        <taxon>Bacillati</taxon>
        <taxon>Bacillota</taxon>
        <taxon>Clostridia</taxon>
        <taxon>Lachnospirales</taxon>
        <taxon>Vallitaleaceae</taxon>
        <taxon>Vallitalea</taxon>
    </lineage>
</organism>
<evidence type="ECO:0000256" key="1">
    <source>
        <dbReference type="SAM" id="SignalP"/>
    </source>
</evidence>
<keyword evidence="1" id="KW-0732">Signal</keyword>
<protein>
    <recommendedName>
        <fullName evidence="4">CHAT domain-containing protein</fullName>
    </recommendedName>
</protein>
<dbReference type="Proteomes" id="UP001144256">
    <property type="component" value="Unassembled WGS sequence"/>
</dbReference>
<keyword evidence="3" id="KW-1185">Reference proteome</keyword>
<feature type="signal peptide" evidence="1">
    <location>
        <begin position="1"/>
        <end position="24"/>
    </location>
</feature>